<evidence type="ECO:0000259" key="14">
    <source>
        <dbReference type="Pfam" id="PF07715"/>
    </source>
</evidence>
<dbReference type="GO" id="GO:0009279">
    <property type="term" value="C:cell outer membrane"/>
    <property type="evidence" value="ECO:0007669"/>
    <property type="project" value="UniProtKB-SubCell"/>
</dbReference>
<evidence type="ECO:0000256" key="6">
    <source>
        <dbReference type="ARBA" id="ARBA00023065"/>
    </source>
</evidence>
<dbReference type="InterPro" id="IPR037066">
    <property type="entry name" value="Plug_dom_sf"/>
</dbReference>
<keyword evidence="8 10" id="KW-0472">Membrane</keyword>
<sequence>MTCDFSKIAPALSCRHFRCHRRVIEITSPPAILRGSSGRMACTRPFGPKSHRRGFFMRNRLSAQRSLLSVSVATALGSVLLCSVPLRLAMAADAPVDTAQPTAGTTTTGTMGSNTRIVQLKGVVVSAGVETAADQAPTQASLVATQPQSIIGDRYIENVAAATANYSDIVKIAPSVADVDPNGPGLMESQFLSIRGFQNGEYNVTFDGIPWGDSNDFTQHSTSYFMPQDIGQVTVDRGPGSARTLGNATFGGTLSVDSKDPDQTMSVNPFLSVASFNTQVEGVRVDTGKLDQYGGTTAYFSVKNLNSDGYLTHAGLDRQNFFGKIVQPLGADTTLTLASNLTRLHQNVSLGATRAQIEQFGPDYGLSADPTSQSYYRYNYDDITTDFEYLDLQTKLDGWDIGDKLYTYGYRHRGYNGADPNGEQPNGTVYGPDNVPGQRMRMDYRSVGDILRLSHTFGPGEVHLGGWADRQTNQRLQYEIDWSNGGALNAVPTSAAVDRYMSDSLTDMQTYAEYQWHATDKLDVTGGLKFVNFRRTLNAAVNQKTGLPINYAQTWTRDLPSLDLHYALADHWSAYAQWAKGFLAPNLNTFYTIDPSKNQVVPEGTTNEQIGTAWNTDGLNFSLDAYHIDFSNKIESRKIAAQTMFYNAGGAIYKGVEGELTVALAGGFSVYGNASLNSARKKSDDSWLPNAPDRTAALGVLFDHGPWSASLIDKYVGVRYGDDGQTERLGGYSTADLAASYVFVHPLGAVRDATVSVKVNNLADNTRINALAGYTGQDGTPLYWTIPERSFELDLSAHF</sequence>
<dbReference type="Gene3D" id="2.170.130.10">
    <property type="entry name" value="TonB-dependent receptor, plug domain"/>
    <property type="match status" value="1"/>
</dbReference>
<evidence type="ECO:0000256" key="3">
    <source>
        <dbReference type="ARBA" id="ARBA00022452"/>
    </source>
</evidence>
<dbReference type="InterPro" id="IPR000531">
    <property type="entry name" value="Beta-barrel_TonB"/>
</dbReference>
<dbReference type="Gene3D" id="2.40.170.20">
    <property type="entry name" value="TonB-dependent receptor, beta-barrel domain"/>
    <property type="match status" value="1"/>
</dbReference>
<evidence type="ECO:0000256" key="12">
    <source>
        <dbReference type="SAM" id="MobiDB-lite"/>
    </source>
</evidence>
<comment type="subcellular location">
    <subcellularLocation>
        <location evidence="1 10">Cell outer membrane</location>
        <topology evidence="1 10">Multi-pass membrane protein</topology>
    </subcellularLocation>
</comment>
<evidence type="ECO:0000256" key="10">
    <source>
        <dbReference type="PROSITE-ProRule" id="PRU01360"/>
    </source>
</evidence>
<proteinExistence type="inferred from homology"/>
<evidence type="ECO:0000256" key="8">
    <source>
        <dbReference type="ARBA" id="ARBA00023136"/>
    </source>
</evidence>
<feature type="domain" description="TonB-dependent receptor plug" evidence="14">
    <location>
        <begin position="146"/>
        <end position="252"/>
    </location>
</feature>
<dbReference type="Pfam" id="PF07715">
    <property type="entry name" value="Plug"/>
    <property type="match status" value="1"/>
</dbReference>
<protein>
    <submittedName>
        <fullName evidence="15">TonB-dependent receptor</fullName>
    </submittedName>
</protein>
<dbReference type="AlphaFoldDB" id="A0A368KIH6"/>
<comment type="similarity">
    <text evidence="10 11">Belongs to the TonB-dependent receptor family.</text>
</comment>
<dbReference type="Proteomes" id="UP000252387">
    <property type="component" value="Unassembled WGS sequence"/>
</dbReference>
<keyword evidence="2 10" id="KW-0813">Transport</keyword>
<evidence type="ECO:0000259" key="13">
    <source>
        <dbReference type="Pfam" id="PF00593"/>
    </source>
</evidence>
<evidence type="ECO:0000256" key="1">
    <source>
        <dbReference type="ARBA" id="ARBA00004571"/>
    </source>
</evidence>
<evidence type="ECO:0000256" key="4">
    <source>
        <dbReference type="ARBA" id="ARBA00022692"/>
    </source>
</evidence>
<dbReference type="SUPFAM" id="SSF56935">
    <property type="entry name" value="Porins"/>
    <property type="match status" value="1"/>
</dbReference>
<dbReference type="InterPro" id="IPR012910">
    <property type="entry name" value="Plug_dom"/>
</dbReference>
<dbReference type="Pfam" id="PF00593">
    <property type="entry name" value="TonB_dep_Rec_b-barrel"/>
    <property type="match status" value="1"/>
</dbReference>
<keyword evidence="6" id="KW-0406">Ion transport</keyword>
<comment type="caution">
    <text evidence="15">The sequence shown here is derived from an EMBL/GenBank/DDBJ whole genome shotgun (WGS) entry which is preliminary data.</text>
</comment>
<keyword evidence="7 11" id="KW-0798">TonB box</keyword>
<dbReference type="PANTHER" id="PTHR30069:SF53">
    <property type="entry name" value="COLICIN I RECEPTOR-RELATED"/>
    <property type="match status" value="1"/>
</dbReference>
<reference evidence="15 16" key="1">
    <citation type="submission" date="2018-05" db="EMBL/GenBank/DDBJ databases">
        <title>Draft genome sequence of Rhodanobacter denitrificans Yn1 isolated from gold copper mine.</title>
        <authorList>
            <person name="Yang N."/>
            <person name="Mazhar H.S."/>
            <person name="Rensing C."/>
        </authorList>
    </citation>
    <scope>NUCLEOTIDE SEQUENCE [LARGE SCALE GENOMIC DNA]</scope>
    <source>
        <strain evidence="15 16">Yn1</strain>
    </source>
</reference>
<keyword evidence="3 10" id="KW-1134">Transmembrane beta strand</keyword>
<keyword evidence="16" id="KW-1185">Reference proteome</keyword>
<name>A0A368KIH6_9GAMM</name>
<dbReference type="InterPro" id="IPR039426">
    <property type="entry name" value="TonB-dep_rcpt-like"/>
</dbReference>
<accession>A0A368KIH6</accession>
<dbReference type="OrthoDB" id="9760494at2"/>
<evidence type="ECO:0000256" key="9">
    <source>
        <dbReference type="ARBA" id="ARBA00023237"/>
    </source>
</evidence>
<keyword evidence="15" id="KW-0675">Receptor</keyword>
<evidence type="ECO:0000313" key="16">
    <source>
        <dbReference type="Proteomes" id="UP000252387"/>
    </source>
</evidence>
<dbReference type="PANTHER" id="PTHR30069">
    <property type="entry name" value="TONB-DEPENDENT OUTER MEMBRANE RECEPTOR"/>
    <property type="match status" value="1"/>
</dbReference>
<dbReference type="EMBL" id="QFWQ01000001">
    <property type="protein sequence ID" value="RCS31657.1"/>
    <property type="molecule type" value="Genomic_DNA"/>
</dbReference>
<keyword evidence="5" id="KW-0732">Signal</keyword>
<evidence type="ECO:0000256" key="5">
    <source>
        <dbReference type="ARBA" id="ARBA00022729"/>
    </source>
</evidence>
<organism evidence="15 16">
    <name type="scientific">Rhodanobacter denitrificans</name>
    <dbReference type="NCBI Taxonomy" id="666685"/>
    <lineage>
        <taxon>Bacteria</taxon>
        <taxon>Pseudomonadati</taxon>
        <taxon>Pseudomonadota</taxon>
        <taxon>Gammaproteobacteria</taxon>
        <taxon>Lysobacterales</taxon>
        <taxon>Rhodanobacteraceae</taxon>
        <taxon>Rhodanobacter</taxon>
    </lineage>
</organism>
<evidence type="ECO:0000256" key="11">
    <source>
        <dbReference type="RuleBase" id="RU003357"/>
    </source>
</evidence>
<evidence type="ECO:0000313" key="15">
    <source>
        <dbReference type="EMBL" id="RCS31657.1"/>
    </source>
</evidence>
<evidence type="ECO:0000256" key="2">
    <source>
        <dbReference type="ARBA" id="ARBA00022448"/>
    </source>
</evidence>
<keyword evidence="4 10" id="KW-0812">Transmembrane</keyword>
<dbReference type="GO" id="GO:0015344">
    <property type="term" value="F:siderophore uptake transmembrane transporter activity"/>
    <property type="evidence" value="ECO:0007669"/>
    <property type="project" value="TreeGrafter"/>
</dbReference>
<dbReference type="PROSITE" id="PS52016">
    <property type="entry name" value="TONB_DEPENDENT_REC_3"/>
    <property type="match status" value="1"/>
</dbReference>
<keyword evidence="9 10" id="KW-0998">Cell outer membrane</keyword>
<evidence type="ECO:0000256" key="7">
    <source>
        <dbReference type="ARBA" id="ARBA00023077"/>
    </source>
</evidence>
<dbReference type="GO" id="GO:0044718">
    <property type="term" value="P:siderophore transmembrane transport"/>
    <property type="evidence" value="ECO:0007669"/>
    <property type="project" value="TreeGrafter"/>
</dbReference>
<feature type="domain" description="TonB-dependent receptor-like beta-barrel" evidence="13">
    <location>
        <begin position="329"/>
        <end position="762"/>
    </location>
</feature>
<dbReference type="InterPro" id="IPR036942">
    <property type="entry name" value="Beta-barrel_TonB_sf"/>
</dbReference>
<feature type="region of interest" description="Disordered" evidence="12">
    <location>
        <begin position="417"/>
        <end position="436"/>
    </location>
</feature>
<gene>
    <name evidence="15" type="ORF">DEO45_00630</name>
</gene>